<dbReference type="RefSeq" id="WP_084493702.1">
    <property type="nucleotide sequence ID" value="NZ_PYHS01000007.1"/>
</dbReference>
<protein>
    <recommendedName>
        <fullName evidence="1">EcoEI R protein C-terminal domain-containing protein</fullName>
    </recommendedName>
</protein>
<dbReference type="AlphaFoldDB" id="A0A2T2Z4A5"/>
<accession>A0A2T2Z4A5</accession>
<gene>
    <name evidence="2" type="ORF">C8259_16625</name>
</gene>
<evidence type="ECO:0000259" key="1">
    <source>
        <dbReference type="Pfam" id="PF08463"/>
    </source>
</evidence>
<evidence type="ECO:0000313" key="3">
    <source>
        <dbReference type="Proteomes" id="UP000241647"/>
    </source>
</evidence>
<dbReference type="Pfam" id="PF08463">
    <property type="entry name" value="EcoEI_R_C"/>
    <property type="match status" value="1"/>
</dbReference>
<evidence type="ECO:0000313" key="2">
    <source>
        <dbReference type="EMBL" id="PSR62539.1"/>
    </source>
</evidence>
<dbReference type="GO" id="GO:0006304">
    <property type="term" value="P:DNA modification"/>
    <property type="evidence" value="ECO:0007669"/>
    <property type="project" value="InterPro"/>
</dbReference>
<dbReference type="GO" id="GO:0003824">
    <property type="term" value="F:catalytic activity"/>
    <property type="evidence" value="ECO:0007669"/>
    <property type="project" value="InterPro"/>
</dbReference>
<sequence>MTNVLSPDLQNIPAVSKYHDFLRGCVLGRLVGGCHPADARRLCAAACARWSPTSSRPGAALSIPTSIRGKSRFEAKVRTYLAEHPDQIAVQKLRRNGQITTADIASLENIFVAEGFGTAEDVEQAKSEHAGQLGLFVRAIAGLDEEAAIAAFDKFQEGRILCANQLDFIKLLIKVITKNGIVDVGALYDSPFSSIAPRGPEELFSDEDLDAMQEVLTRLRATAIPLDAQTA</sequence>
<comment type="caution">
    <text evidence="2">The sequence shown here is derived from an EMBL/GenBank/DDBJ whole genome shotgun (WGS) entry which is preliminary data.</text>
</comment>
<organism evidence="2 3">
    <name type="scientific">Nocardia nova</name>
    <dbReference type="NCBI Taxonomy" id="37330"/>
    <lineage>
        <taxon>Bacteria</taxon>
        <taxon>Bacillati</taxon>
        <taxon>Actinomycetota</taxon>
        <taxon>Actinomycetes</taxon>
        <taxon>Mycobacteriales</taxon>
        <taxon>Nocardiaceae</taxon>
        <taxon>Nocardia</taxon>
    </lineage>
</organism>
<name>A0A2T2Z4A5_9NOCA</name>
<dbReference type="InterPro" id="IPR013670">
    <property type="entry name" value="EcoEI_R_C_dom"/>
</dbReference>
<dbReference type="GO" id="GO:0003677">
    <property type="term" value="F:DNA binding"/>
    <property type="evidence" value="ECO:0007669"/>
    <property type="project" value="InterPro"/>
</dbReference>
<reference evidence="2 3" key="1">
    <citation type="submission" date="2018-02" db="EMBL/GenBank/DDBJ databases">
        <title>8 Nocardia nova and 1 Nocardia cyriacigeorgica strain used for evolution to TMP-SMX.</title>
        <authorList>
            <person name="Mehta H."/>
            <person name="Weng J."/>
            <person name="Shamoo Y."/>
        </authorList>
    </citation>
    <scope>NUCLEOTIDE SEQUENCE [LARGE SCALE GENOMIC DNA]</scope>
    <source>
        <strain evidence="2 3">ATCC 33727</strain>
    </source>
</reference>
<dbReference type="Proteomes" id="UP000241647">
    <property type="component" value="Unassembled WGS sequence"/>
</dbReference>
<proteinExistence type="predicted"/>
<dbReference type="EMBL" id="PYHS01000007">
    <property type="protein sequence ID" value="PSR62539.1"/>
    <property type="molecule type" value="Genomic_DNA"/>
</dbReference>
<feature type="domain" description="EcoEI R protein C-terminal" evidence="1">
    <location>
        <begin position="73"/>
        <end position="212"/>
    </location>
</feature>